<evidence type="ECO:0000256" key="5">
    <source>
        <dbReference type="ARBA" id="ARBA00022989"/>
    </source>
</evidence>
<dbReference type="InterPro" id="IPR010290">
    <property type="entry name" value="TM_effector"/>
</dbReference>
<accession>A0A9W6QFE3</accession>
<feature type="transmembrane region" description="Helical" evidence="7">
    <location>
        <begin position="360"/>
        <end position="379"/>
    </location>
</feature>
<dbReference type="PANTHER" id="PTHR23513:SF6">
    <property type="entry name" value="MAJOR FACILITATOR SUPERFAMILY ASSOCIATED DOMAIN-CONTAINING PROTEIN"/>
    <property type="match status" value="1"/>
</dbReference>
<evidence type="ECO:0000256" key="2">
    <source>
        <dbReference type="ARBA" id="ARBA00022448"/>
    </source>
</evidence>
<dbReference type="PANTHER" id="PTHR23513">
    <property type="entry name" value="INTEGRAL MEMBRANE EFFLUX PROTEIN-RELATED"/>
    <property type="match status" value="1"/>
</dbReference>
<evidence type="ECO:0000256" key="4">
    <source>
        <dbReference type="ARBA" id="ARBA00022692"/>
    </source>
</evidence>
<gene>
    <name evidence="8" type="ORF">Aglo03_07570</name>
</gene>
<evidence type="ECO:0000256" key="3">
    <source>
        <dbReference type="ARBA" id="ARBA00022475"/>
    </source>
</evidence>
<feature type="transmembrane region" description="Helical" evidence="7">
    <location>
        <begin position="83"/>
        <end position="106"/>
    </location>
</feature>
<feature type="transmembrane region" description="Helical" evidence="7">
    <location>
        <begin position="50"/>
        <end position="71"/>
    </location>
</feature>
<keyword evidence="6 7" id="KW-0472">Membrane</keyword>
<dbReference type="RefSeq" id="WP_285607519.1">
    <property type="nucleotide sequence ID" value="NZ_BSSD01000001.1"/>
</dbReference>
<feature type="transmembrane region" description="Helical" evidence="7">
    <location>
        <begin position="112"/>
        <end position="133"/>
    </location>
</feature>
<protein>
    <submittedName>
        <fullName evidence="8">MFS transporter</fullName>
    </submittedName>
</protein>
<feature type="transmembrane region" description="Helical" evidence="7">
    <location>
        <begin position="385"/>
        <end position="403"/>
    </location>
</feature>
<evidence type="ECO:0000256" key="7">
    <source>
        <dbReference type="SAM" id="Phobius"/>
    </source>
</evidence>
<feature type="transmembrane region" description="Helical" evidence="7">
    <location>
        <begin position="258"/>
        <end position="281"/>
    </location>
</feature>
<dbReference type="Proteomes" id="UP001165042">
    <property type="component" value="Unassembled WGS sequence"/>
</dbReference>
<reference evidence="8" key="1">
    <citation type="submission" date="2023-02" db="EMBL/GenBank/DDBJ databases">
        <title>Actinokineospora globicatena NBRC 15670.</title>
        <authorList>
            <person name="Ichikawa N."/>
            <person name="Sato H."/>
            <person name="Tonouchi N."/>
        </authorList>
    </citation>
    <scope>NUCLEOTIDE SEQUENCE</scope>
    <source>
        <strain evidence="8">NBRC 15670</strain>
    </source>
</reference>
<keyword evidence="4 7" id="KW-0812">Transmembrane</keyword>
<feature type="transmembrane region" description="Helical" evidence="7">
    <location>
        <begin position="229"/>
        <end position="252"/>
    </location>
</feature>
<evidence type="ECO:0000256" key="6">
    <source>
        <dbReference type="ARBA" id="ARBA00023136"/>
    </source>
</evidence>
<keyword evidence="3" id="KW-1003">Cell membrane</keyword>
<dbReference type="SUPFAM" id="SSF103473">
    <property type="entry name" value="MFS general substrate transporter"/>
    <property type="match status" value="1"/>
</dbReference>
<evidence type="ECO:0000313" key="8">
    <source>
        <dbReference type="EMBL" id="GLW89941.1"/>
    </source>
</evidence>
<dbReference type="EMBL" id="BSSD01000001">
    <property type="protein sequence ID" value="GLW89941.1"/>
    <property type="molecule type" value="Genomic_DNA"/>
</dbReference>
<keyword evidence="5 7" id="KW-1133">Transmembrane helix</keyword>
<name>A0A9W6QFE3_9PSEU</name>
<feature type="transmembrane region" description="Helical" evidence="7">
    <location>
        <begin position="317"/>
        <end position="339"/>
    </location>
</feature>
<dbReference type="AlphaFoldDB" id="A0A9W6QFE3"/>
<dbReference type="Gene3D" id="1.20.1250.20">
    <property type="entry name" value="MFS general substrate transporter like domains"/>
    <property type="match status" value="1"/>
</dbReference>
<evidence type="ECO:0000256" key="1">
    <source>
        <dbReference type="ARBA" id="ARBA00004651"/>
    </source>
</evidence>
<comment type="caution">
    <text evidence="8">The sequence shown here is derived from an EMBL/GenBank/DDBJ whole genome shotgun (WGS) entry which is preliminary data.</text>
</comment>
<dbReference type="GO" id="GO:0005886">
    <property type="term" value="C:plasma membrane"/>
    <property type="evidence" value="ECO:0007669"/>
    <property type="project" value="UniProtKB-SubCell"/>
</dbReference>
<evidence type="ECO:0000313" key="9">
    <source>
        <dbReference type="Proteomes" id="UP001165042"/>
    </source>
</evidence>
<comment type="subcellular location">
    <subcellularLocation>
        <location evidence="1">Cell membrane</location>
        <topology evidence="1">Multi-pass membrane protein</topology>
    </subcellularLocation>
</comment>
<organism evidence="8 9">
    <name type="scientific">Actinokineospora globicatena</name>
    <dbReference type="NCBI Taxonomy" id="103729"/>
    <lineage>
        <taxon>Bacteria</taxon>
        <taxon>Bacillati</taxon>
        <taxon>Actinomycetota</taxon>
        <taxon>Actinomycetes</taxon>
        <taxon>Pseudonocardiales</taxon>
        <taxon>Pseudonocardiaceae</taxon>
        <taxon>Actinokineospora</taxon>
    </lineage>
</organism>
<keyword evidence="9" id="KW-1185">Reference proteome</keyword>
<sequence length="419" mass="43703">MAQVAAPERQVLNGRDFLLFWAGQTVSKAGSAVTTVALPLVVIQALDADAFTMGLLGVAIWLPWLLLGLQAGAVADRVRKRPLMIGCDVAGALLFISVPVAAWFGVLTMAHVLLVAFLAGCAAVLFTAAYSAYVPFLVGRDQLLGANSRLQISEQGANVAGPGIGGVIAQVTGAVAGLFMDAMSFVVSAICLRSIRTVEPEAEPRPKRRIRADVVEALRFVLVDPYLRVLALHSGAVNLCMAGLQALWVLFLVRTAGLGGWVVGALTAAIAVGGVLGATLAPWYSRTLGSARALRLGSPVTALFGLLFPLANPGIGIVLALVGVFISSAGIAANSVIAISFRQAYCPREMLGRVAMSIRFVIFGVNPIGALLGGVLGTVLDVRTAIWVLVVATILAGFTLYIGPMRTGRDLPVPSKEEI</sequence>
<dbReference type="InterPro" id="IPR036259">
    <property type="entry name" value="MFS_trans_sf"/>
</dbReference>
<keyword evidence="2" id="KW-0813">Transport</keyword>
<dbReference type="Pfam" id="PF05977">
    <property type="entry name" value="MFS_3"/>
    <property type="match status" value="1"/>
</dbReference>
<dbReference type="CDD" id="cd06173">
    <property type="entry name" value="MFS_MefA_like"/>
    <property type="match status" value="1"/>
</dbReference>
<proteinExistence type="predicted"/>